<evidence type="ECO:0000313" key="3">
    <source>
        <dbReference type="Proteomes" id="UP000233837"/>
    </source>
</evidence>
<feature type="region of interest" description="Disordered" evidence="1">
    <location>
        <begin position="149"/>
        <end position="175"/>
    </location>
</feature>
<dbReference type="EMBL" id="KZ502135">
    <property type="protein sequence ID" value="PKU83180.1"/>
    <property type="molecule type" value="Genomic_DNA"/>
</dbReference>
<reference evidence="2 3" key="2">
    <citation type="journal article" date="2017" name="Nature">
        <title>The Apostasia genome and the evolution of orchids.</title>
        <authorList>
            <person name="Zhang G.Q."/>
            <person name="Liu K.W."/>
            <person name="Li Z."/>
            <person name="Lohaus R."/>
            <person name="Hsiao Y.Y."/>
            <person name="Niu S.C."/>
            <person name="Wang J.Y."/>
            <person name="Lin Y.C."/>
            <person name="Xu Q."/>
            <person name="Chen L.J."/>
            <person name="Yoshida K."/>
            <person name="Fujiwara S."/>
            <person name="Wang Z.W."/>
            <person name="Zhang Y.Q."/>
            <person name="Mitsuda N."/>
            <person name="Wang M."/>
            <person name="Liu G.H."/>
            <person name="Pecoraro L."/>
            <person name="Huang H.X."/>
            <person name="Xiao X.J."/>
            <person name="Lin M."/>
            <person name="Wu X.Y."/>
            <person name="Wu W.L."/>
            <person name="Chen Y.Y."/>
            <person name="Chang S.B."/>
            <person name="Sakamoto S."/>
            <person name="Ohme-Takagi M."/>
            <person name="Yagi M."/>
            <person name="Zeng S.J."/>
            <person name="Shen C.Y."/>
            <person name="Yeh C.M."/>
            <person name="Luo Y.B."/>
            <person name="Tsai W.C."/>
            <person name="Van de Peer Y."/>
            <person name="Liu Z.J."/>
        </authorList>
    </citation>
    <scope>NUCLEOTIDE SEQUENCE [LARGE SCALE GENOMIC DNA]</scope>
    <source>
        <tissue evidence="2">The whole plant</tissue>
    </source>
</reference>
<organism evidence="2 3">
    <name type="scientific">Dendrobium catenatum</name>
    <dbReference type="NCBI Taxonomy" id="906689"/>
    <lineage>
        <taxon>Eukaryota</taxon>
        <taxon>Viridiplantae</taxon>
        <taxon>Streptophyta</taxon>
        <taxon>Embryophyta</taxon>
        <taxon>Tracheophyta</taxon>
        <taxon>Spermatophyta</taxon>
        <taxon>Magnoliopsida</taxon>
        <taxon>Liliopsida</taxon>
        <taxon>Asparagales</taxon>
        <taxon>Orchidaceae</taxon>
        <taxon>Epidendroideae</taxon>
        <taxon>Malaxideae</taxon>
        <taxon>Dendrobiinae</taxon>
        <taxon>Dendrobium</taxon>
    </lineage>
</organism>
<sequence length="175" mass="20162">MDCKRQRLYEAENKKKNPISFVSQLSPRAALASSGSAISFFSPGSSSPSPASLLVPKLLVRTFTRTFKILLYRMWCQSCQEEYKENDVGTRRENYKEASEMEEEHKREIENLKANVFFLRLHPLVDRHLPNVNVDMLLHGLSESHDEARPDPLYDPHKQALSSKPCWGPRWKTAT</sequence>
<evidence type="ECO:0000256" key="1">
    <source>
        <dbReference type="SAM" id="MobiDB-lite"/>
    </source>
</evidence>
<evidence type="ECO:0000313" key="2">
    <source>
        <dbReference type="EMBL" id="PKU83180.1"/>
    </source>
</evidence>
<protein>
    <submittedName>
        <fullName evidence="2">BTB/POZ domain-containing protein</fullName>
    </submittedName>
</protein>
<dbReference type="Proteomes" id="UP000233837">
    <property type="component" value="Unassembled WGS sequence"/>
</dbReference>
<reference evidence="2 3" key="1">
    <citation type="journal article" date="2016" name="Sci. Rep.">
        <title>The Dendrobium catenatum Lindl. genome sequence provides insights into polysaccharide synthase, floral development and adaptive evolution.</title>
        <authorList>
            <person name="Zhang G.Q."/>
            <person name="Xu Q."/>
            <person name="Bian C."/>
            <person name="Tsai W.C."/>
            <person name="Yeh C.M."/>
            <person name="Liu K.W."/>
            <person name="Yoshida K."/>
            <person name="Zhang L.S."/>
            <person name="Chang S.B."/>
            <person name="Chen F."/>
            <person name="Shi Y."/>
            <person name="Su Y.Y."/>
            <person name="Zhang Y.Q."/>
            <person name="Chen L.J."/>
            <person name="Yin Y."/>
            <person name="Lin M."/>
            <person name="Huang H."/>
            <person name="Deng H."/>
            <person name="Wang Z.W."/>
            <person name="Zhu S.L."/>
            <person name="Zhao X."/>
            <person name="Deng C."/>
            <person name="Niu S.C."/>
            <person name="Huang J."/>
            <person name="Wang M."/>
            <person name="Liu G.H."/>
            <person name="Yang H.J."/>
            <person name="Xiao X.J."/>
            <person name="Hsiao Y.Y."/>
            <person name="Wu W.L."/>
            <person name="Chen Y.Y."/>
            <person name="Mitsuda N."/>
            <person name="Ohme-Takagi M."/>
            <person name="Luo Y.B."/>
            <person name="Van de Peer Y."/>
            <person name="Liu Z.J."/>
        </authorList>
    </citation>
    <scope>NUCLEOTIDE SEQUENCE [LARGE SCALE GENOMIC DNA]</scope>
    <source>
        <tissue evidence="2">The whole plant</tissue>
    </source>
</reference>
<gene>
    <name evidence="2" type="ORF">MA16_Dca024565</name>
</gene>
<proteinExistence type="predicted"/>
<accession>A0A2I0X5J9</accession>
<dbReference type="STRING" id="906689.A0A2I0X5J9"/>
<keyword evidence="3" id="KW-1185">Reference proteome</keyword>
<dbReference type="AlphaFoldDB" id="A0A2I0X5J9"/>
<name>A0A2I0X5J9_9ASPA</name>
<feature type="compositionally biased region" description="Basic and acidic residues" evidence="1">
    <location>
        <begin position="149"/>
        <end position="158"/>
    </location>
</feature>